<evidence type="ECO:0000256" key="1">
    <source>
        <dbReference type="SAM" id="MobiDB-lite"/>
    </source>
</evidence>
<evidence type="ECO:0000313" key="2">
    <source>
        <dbReference type="EMBL" id="CEL92176.1"/>
    </source>
</evidence>
<dbReference type="AlphaFoldDB" id="A0A0G4E9B0"/>
<protein>
    <submittedName>
        <fullName evidence="2">Uncharacterized protein</fullName>
    </submittedName>
</protein>
<reference evidence="2 3" key="1">
    <citation type="submission" date="2014-11" db="EMBL/GenBank/DDBJ databases">
        <authorList>
            <person name="Zhu J."/>
            <person name="Qi W."/>
            <person name="Song R."/>
        </authorList>
    </citation>
    <scope>NUCLEOTIDE SEQUENCE [LARGE SCALE GENOMIC DNA]</scope>
</reference>
<name>A0A0G4E9B0_VITBC</name>
<dbReference type="PANTHER" id="PTHR38585">
    <property type="entry name" value="TRANSMEMBRANE PROTEIN"/>
    <property type="match status" value="1"/>
</dbReference>
<dbReference type="PANTHER" id="PTHR38585:SF1">
    <property type="entry name" value="TRANSMEMBRANE PROTEIN"/>
    <property type="match status" value="1"/>
</dbReference>
<evidence type="ECO:0000313" key="3">
    <source>
        <dbReference type="Proteomes" id="UP000041254"/>
    </source>
</evidence>
<sequence length="396" mass="43044">MALVGAFGVGVLAGTLYDSWRGKRSNVVLGPIFRPQPSSEAASQEATVPSWRELSVLVRDNPREAASRVSRALGLPVTQFLAAVRTELDVIAPGLANVAAATSLGGLAFFTMERSTQLCSYALGIGSHMTGTGFFMGCGGLLASGATAGYLVREGKYSPEPAIAMVQATMDGVGASMVYYLMGGSWRTLLPNSLLFAGCFAPRSFRYPRKGRHVSPSHTSGHRSVAPAIQSLGSVWGCHSCGTYTGPFVADHCPPTALVERARDRLWTRYMIGVPSQQLLPQCSRCSARQGEVVKDMMSQPNMPLMQWVQSPPRRALMTHYFSVRRHDLAGFAWAVAAYTHHHATRNLPTQGDMDTLQSRRPTRSGEGDRDMLLMDRLAERLKVVPFVPQSWGLQQ</sequence>
<gene>
    <name evidence="2" type="ORF">Vbra_10914</name>
</gene>
<proteinExistence type="predicted"/>
<keyword evidence="3" id="KW-1185">Reference proteome</keyword>
<organism evidence="2 3">
    <name type="scientific">Vitrella brassicaformis (strain CCMP3155)</name>
    <dbReference type="NCBI Taxonomy" id="1169540"/>
    <lineage>
        <taxon>Eukaryota</taxon>
        <taxon>Sar</taxon>
        <taxon>Alveolata</taxon>
        <taxon>Colpodellida</taxon>
        <taxon>Vitrellaceae</taxon>
        <taxon>Vitrella</taxon>
    </lineage>
</organism>
<dbReference type="STRING" id="1169540.A0A0G4E9B0"/>
<dbReference type="EMBL" id="CDMY01000055">
    <property type="protein sequence ID" value="CEL92176.1"/>
    <property type="molecule type" value="Genomic_DNA"/>
</dbReference>
<feature type="region of interest" description="Disordered" evidence="1">
    <location>
        <begin position="346"/>
        <end position="369"/>
    </location>
</feature>
<dbReference type="Proteomes" id="UP000041254">
    <property type="component" value="Unassembled WGS sequence"/>
</dbReference>
<dbReference type="VEuPathDB" id="CryptoDB:Vbra_10914"/>
<dbReference type="OrthoDB" id="360690at2759"/>
<dbReference type="InParanoid" id="A0A0G4E9B0"/>
<accession>A0A0G4E9B0</accession>